<organism evidence="2 3">
    <name type="scientific">Hyaloscypha variabilis (strain UAMH 11265 / GT02V1 / F)</name>
    <name type="common">Meliniomyces variabilis</name>
    <dbReference type="NCBI Taxonomy" id="1149755"/>
    <lineage>
        <taxon>Eukaryota</taxon>
        <taxon>Fungi</taxon>
        <taxon>Dikarya</taxon>
        <taxon>Ascomycota</taxon>
        <taxon>Pezizomycotina</taxon>
        <taxon>Leotiomycetes</taxon>
        <taxon>Helotiales</taxon>
        <taxon>Hyaloscyphaceae</taxon>
        <taxon>Hyaloscypha</taxon>
        <taxon>Hyaloscypha variabilis</taxon>
    </lineage>
</organism>
<dbReference type="EMBL" id="KZ613948">
    <property type="protein sequence ID" value="PMD38559.1"/>
    <property type="molecule type" value="Genomic_DNA"/>
</dbReference>
<dbReference type="Proteomes" id="UP000235786">
    <property type="component" value="Unassembled WGS sequence"/>
</dbReference>
<protein>
    <submittedName>
        <fullName evidence="2">Uncharacterized protein</fullName>
    </submittedName>
</protein>
<dbReference type="SUPFAM" id="SSF53474">
    <property type="entry name" value="alpha/beta-Hydrolases"/>
    <property type="match status" value="1"/>
</dbReference>
<feature type="compositionally biased region" description="Polar residues" evidence="1">
    <location>
        <begin position="199"/>
        <end position="209"/>
    </location>
</feature>
<name>A0A2J6RJ81_HYAVF</name>
<proteinExistence type="predicted"/>
<dbReference type="InterPro" id="IPR029058">
    <property type="entry name" value="AB_hydrolase_fold"/>
</dbReference>
<gene>
    <name evidence="2" type="ORF">L207DRAFT_531435</name>
</gene>
<dbReference type="AlphaFoldDB" id="A0A2J6RJ81"/>
<evidence type="ECO:0000313" key="3">
    <source>
        <dbReference type="Proteomes" id="UP000235786"/>
    </source>
</evidence>
<accession>A0A2J6RJ81</accession>
<evidence type="ECO:0000256" key="1">
    <source>
        <dbReference type="SAM" id="MobiDB-lite"/>
    </source>
</evidence>
<feature type="region of interest" description="Disordered" evidence="1">
    <location>
        <begin position="138"/>
        <end position="158"/>
    </location>
</feature>
<dbReference type="OrthoDB" id="294702at2759"/>
<keyword evidence="3" id="KW-1185">Reference proteome</keyword>
<sequence>MFAFWAGSSPGVVDSWGGPALRGRIGGDGKGCGGSPHRSALSHRLPDPMAFGGKTGLHRLWIRKGVMNILVLENFREYFPQRKHSSSQAAAPWYEYGDPVGTSPPIFYFHCYPSSRYEGAFCHPLGVAHNLRIIYPDRPEPVSPQTAQHGHSPLPCRYPLPHNPPLDLPVPDLERQSRWSLLVTPLPAGRASPQPDVSAAQSSLPSTRSKYARNPDPNVLKAMMKIGDSETTTARPLVGKESRLCLIALDWGFELEDIEFEGRELAIWHGRLDVNCPISMVEKATTLLKGFKTMFLDEEAHSLVAQQTEAIVKTLMRKLERCHCFGDFSKVSLPTMKSFSSIAAEEDTKRSRLPWFRSLLEGFVLCMHTFMLTWKTLFAVDSGADLANDKVASDASVP</sequence>
<reference evidence="2 3" key="1">
    <citation type="submission" date="2016-04" db="EMBL/GenBank/DDBJ databases">
        <title>A degradative enzymes factory behind the ericoid mycorrhizal symbiosis.</title>
        <authorList>
            <consortium name="DOE Joint Genome Institute"/>
            <person name="Martino E."/>
            <person name="Morin E."/>
            <person name="Grelet G."/>
            <person name="Kuo A."/>
            <person name="Kohler A."/>
            <person name="Daghino S."/>
            <person name="Barry K."/>
            <person name="Choi C."/>
            <person name="Cichocki N."/>
            <person name="Clum A."/>
            <person name="Copeland A."/>
            <person name="Hainaut M."/>
            <person name="Haridas S."/>
            <person name="Labutti K."/>
            <person name="Lindquist E."/>
            <person name="Lipzen A."/>
            <person name="Khouja H.-R."/>
            <person name="Murat C."/>
            <person name="Ohm R."/>
            <person name="Olson A."/>
            <person name="Spatafora J."/>
            <person name="Veneault-Fourrey C."/>
            <person name="Henrissat B."/>
            <person name="Grigoriev I."/>
            <person name="Martin F."/>
            <person name="Perotto S."/>
        </authorList>
    </citation>
    <scope>NUCLEOTIDE SEQUENCE [LARGE SCALE GENOMIC DNA]</scope>
    <source>
        <strain evidence="2 3">F</strain>
    </source>
</reference>
<feature type="region of interest" description="Disordered" evidence="1">
    <location>
        <begin position="186"/>
        <end position="215"/>
    </location>
</feature>
<dbReference type="STRING" id="1149755.A0A2J6RJ81"/>
<evidence type="ECO:0000313" key="2">
    <source>
        <dbReference type="EMBL" id="PMD38559.1"/>
    </source>
</evidence>